<protein>
    <recommendedName>
        <fullName evidence="3">YkgJ family cysteine cluster protein</fullName>
    </recommendedName>
</protein>
<gene>
    <name evidence="1" type="ORF">DBT_2198</name>
</gene>
<dbReference type="AlphaFoldDB" id="A0A1B9F3F6"/>
<evidence type="ECO:0008006" key="3">
    <source>
        <dbReference type="Google" id="ProtNLM"/>
    </source>
</evidence>
<name>A0A1B9F3F6_9BACT</name>
<dbReference type="Proteomes" id="UP000093080">
    <property type="component" value="Unassembled WGS sequence"/>
</dbReference>
<dbReference type="STRING" id="1156395.DBT_2198"/>
<organism evidence="1 2">
    <name type="scientific">Dissulfuribacter thermophilus</name>
    <dbReference type="NCBI Taxonomy" id="1156395"/>
    <lineage>
        <taxon>Bacteria</taxon>
        <taxon>Pseudomonadati</taxon>
        <taxon>Thermodesulfobacteriota</taxon>
        <taxon>Dissulfuribacteria</taxon>
        <taxon>Dissulfuribacterales</taxon>
        <taxon>Dissulfuribacteraceae</taxon>
        <taxon>Dissulfuribacter</taxon>
    </lineage>
</organism>
<keyword evidence="2" id="KW-1185">Reference proteome</keyword>
<dbReference type="EMBL" id="MAGO01000012">
    <property type="protein sequence ID" value="OCC14469.1"/>
    <property type="molecule type" value="Genomic_DNA"/>
</dbReference>
<comment type="caution">
    <text evidence="1">The sequence shown here is derived from an EMBL/GenBank/DDBJ whole genome shotgun (WGS) entry which is preliminary data.</text>
</comment>
<dbReference type="OrthoDB" id="9810361at2"/>
<dbReference type="RefSeq" id="WP_067620182.1">
    <property type="nucleotide sequence ID" value="NZ_MAGO01000012.1"/>
</dbReference>
<evidence type="ECO:0000313" key="1">
    <source>
        <dbReference type="EMBL" id="OCC14469.1"/>
    </source>
</evidence>
<accession>A0A1B9F3F6</accession>
<proteinExistence type="predicted"/>
<reference evidence="1 2" key="1">
    <citation type="submission" date="2016-06" db="EMBL/GenBank/DDBJ databases">
        <title>Respiratory ammonification of nitrate coupled to the oxidation of elemental sulfur in deep-sea autotrophic thermophilic bacteria.</title>
        <authorList>
            <person name="Slobodkina G.B."/>
            <person name="Mardanov A.V."/>
            <person name="Ravin N.V."/>
            <person name="Frolova A.A."/>
            <person name="Viryasiv M.B."/>
            <person name="Chernyh N.A."/>
            <person name="Bonch-Osmolovskaya E.A."/>
            <person name="Slobodkin A.I."/>
        </authorList>
    </citation>
    <scope>NUCLEOTIDE SEQUENCE [LARGE SCALE GENOMIC DNA]</scope>
    <source>
        <strain evidence="1 2">S69</strain>
    </source>
</reference>
<sequence>MEIRKICSDRCGALCCREVKRLPYLGENNEVIFSTLLIGALPDIDEPTPERRPFVVEWLIPQEALSCPALTKDNLCAIYCDRPLSCMRFPRVGENELHPFCPERNLALGKCISDPPYLTKRDLLDGLILEAIENREFDFISTLIQENKPFESPLLYNGYFLATMYNANVDPYMALNGQKKVLKKYQEMGNSVLTFIIPDTDYVISCEVEGLLANIEWLEFRVKHDQMFQKIVRALESRLFKG</sequence>
<evidence type="ECO:0000313" key="2">
    <source>
        <dbReference type="Proteomes" id="UP000093080"/>
    </source>
</evidence>